<keyword evidence="4" id="KW-1185">Reference proteome</keyword>
<sequence>MPIVESCHRRADDTMELSDLPNEILGTIFSFLPVEELVTVSLVCTAWRDVIRTFILPKHATLHVRPVHPVTHQHVAMETVLAEQSGKAFPWANVKLTIPNEELPRRSEFVQFFQRQGHAIKSFTVQCAELTVDILAVFPTLYNLERLCVISESESRYGVVPANVEVALRSLKALKHLTLYLPSYTILRSVSFLGGTKLVSLTLERFEMELHDLKPLLNDHYRSLRELTVRAAEMKPLLALLNSYDDLKLYRLNLKSAGNEDDFADELIRLYDRQPQLRALTIVSELSLRAVDALPKKLPDLQELEIIAESINNCKALSELRHLRRLTMCLYDVRAWDETVQIAGVTELSLAVTFPLISPAIFCSFPNVHRLYLEDVDDDTLMRDIVVVRTLMESMRGVRVLDLENFVFKEREILNDGVLRFEEMEQLEGLKYSCRDMSDTSLLTMNLPYLRELVLTHCPNVTLKGVSFLVSKCSQIERLHLESNKQGLEDDALEMITRRLTHLRRLSLVNLRALTNATVDAIVANCFSLLDLTITHCVGITLEKADVIEKLSVVKSLKDLIYC</sequence>
<dbReference type="CDD" id="cd09917">
    <property type="entry name" value="F-box_SF"/>
    <property type="match status" value="1"/>
</dbReference>
<proteinExistence type="predicted"/>
<organism evidence="3 4">
    <name type="scientific">Anopheles farauti</name>
    <dbReference type="NCBI Taxonomy" id="69004"/>
    <lineage>
        <taxon>Eukaryota</taxon>
        <taxon>Metazoa</taxon>
        <taxon>Ecdysozoa</taxon>
        <taxon>Arthropoda</taxon>
        <taxon>Hexapoda</taxon>
        <taxon>Insecta</taxon>
        <taxon>Pterygota</taxon>
        <taxon>Neoptera</taxon>
        <taxon>Endopterygota</taxon>
        <taxon>Diptera</taxon>
        <taxon>Nematocera</taxon>
        <taxon>Culicoidea</taxon>
        <taxon>Culicidae</taxon>
        <taxon>Anophelinae</taxon>
        <taxon>Anopheles</taxon>
    </lineage>
</organism>
<protein>
    <recommendedName>
        <fullName evidence="2">F-box domain-containing protein</fullName>
    </recommendedName>
</protein>
<dbReference type="InterPro" id="IPR032675">
    <property type="entry name" value="LRR_dom_sf"/>
</dbReference>
<dbReference type="GO" id="GO:0019005">
    <property type="term" value="C:SCF ubiquitin ligase complex"/>
    <property type="evidence" value="ECO:0007669"/>
    <property type="project" value="TreeGrafter"/>
</dbReference>
<accession>A0A182QB30</accession>
<dbReference type="PANTHER" id="PTHR13318">
    <property type="entry name" value="PARTNER OF PAIRED, ISOFORM B-RELATED"/>
    <property type="match status" value="1"/>
</dbReference>
<evidence type="ECO:0000256" key="1">
    <source>
        <dbReference type="ARBA" id="ARBA00022786"/>
    </source>
</evidence>
<evidence type="ECO:0000259" key="2">
    <source>
        <dbReference type="PROSITE" id="PS50181"/>
    </source>
</evidence>
<dbReference type="STRING" id="69004.A0A182QB30"/>
<dbReference type="SUPFAM" id="SSF52047">
    <property type="entry name" value="RNI-like"/>
    <property type="match status" value="1"/>
</dbReference>
<dbReference type="InterPro" id="IPR001810">
    <property type="entry name" value="F-box_dom"/>
</dbReference>
<keyword evidence="1" id="KW-0833">Ubl conjugation pathway</keyword>
<evidence type="ECO:0000313" key="4">
    <source>
        <dbReference type="Proteomes" id="UP000075886"/>
    </source>
</evidence>
<dbReference type="SMART" id="SM00256">
    <property type="entry name" value="FBOX"/>
    <property type="match status" value="1"/>
</dbReference>
<dbReference type="Gene3D" id="1.20.1280.50">
    <property type="match status" value="1"/>
</dbReference>
<dbReference type="Proteomes" id="UP000075886">
    <property type="component" value="Unassembled WGS sequence"/>
</dbReference>
<dbReference type="InterPro" id="IPR006553">
    <property type="entry name" value="Leu-rich_rpt_Cys-con_subtyp"/>
</dbReference>
<dbReference type="InterPro" id="IPR036047">
    <property type="entry name" value="F-box-like_dom_sf"/>
</dbReference>
<dbReference type="Pfam" id="PF12937">
    <property type="entry name" value="F-box-like"/>
    <property type="match status" value="1"/>
</dbReference>
<dbReference type="SUPFAM" id="SSF81383">
    <property type="entry name" value="F-box domain"/>
    <property type="match status" value="1"/>
</dbReference>
<reference evidence="3" key="2">
    <citation type="submission" date="2020-05" db="UniProtKB">
        <authorList>
            <consortium name="EnsemblMetazoa"/>
        </authorList>
    </citation>
    <scope>IDENTIFICATION</scope>
    <source>
        <strain evidence="3">FAR1</strain>
    </source>
</reference>
<feature type="domain" description="F-box" evidence="2">
    <location>
        <begin position="14"/>
        <end position="53"/>
    </location>
</feature>
<dbReference type="EnsemblMetazoa" id="AFAF006625-RA">
    <property type="protein sequence ID" value="AFAF006625-PA"/>
    <property type="gene ID" value="AFAF006625"/>
</dbReference>
<dbReference type="GO" id="GO:0031146">
    <property type="term" value="P:SCF-dependent proteasomal ubiquitin-dependent protein catabolic process"/>
    <property type="evidence" value="ECO:0007669"/>
    <property type="project" value="TreeGrafter"/>
</dbReference>
<dbReference type="PROSITE" id="PS50181">
    <property type="entry name" value="FBOX"/>
    <property type="match status" value="1"/>
</dbReference>
<dbReference type="Gene3D" id="3.80.10.10">
    <property type="entry name" value="Ribonuclease Inhibitor"/>
    <property type="match status" value="1"/>
</dbReference>
<evidence type="ECO:0000313" key="3">
    <source>
        <dbReference type="EnsemblMetazoa" id="AFAF006625-PA"/>
    </source>
</evidence>
<dbReference type="AlphaFoldDB" id="A0A182QB30"/>
<dbReference type="VEuPathDB" id="VectorBase:AFAF006625"/>
<dbReference type="EMBL" id="AXCN02000626">
    <property type="status" value="NOT_ANNOTATED_CDS"/>
    <property type="molecule type" value="Genomic_DNA"/>
</dbReference>
<reference evidence="4" key="1">
    <citation type="submission" date="2014-01" db="EMBL/GenBank/DDBJ databases">
        <title>The Genome Sequence of Anopheles farauti FAR1 (V2).</title>
        <authorList>
            <consortium name="The Broad Institute Genomics Platform"/>
            <person name="Neafsey D.E."/>
            <person name="Besansky N."/>
            <person name="Howell P."/>
            <person name="Walton C."/>
            <person name="Young S.K."/>
            <person name="Zeng Q."/>
            <person name="Gargeya S."/>
            <person name="Fitzgerald M."/>
            <person name="Haas B."/>
            <person name="Abouelleil A."/>
            <person name="Allen A.W."/>
            <person name="Alvarado L."/>
            <person name="Arachchi H.M."/>
            <person name="Berlin A.M."/>
            <person name="Chapman S.B."/>
            <person name="Gainer-Dewar J."/>
            <person name="Goldberg J."/>
            <person name="Griggs A."/>
            <person name="Gujja S."/>
            <person name="Hansen M."/>
            <person name="Howarth C."/>
            <person name="Imamovic A."/>
            <person name="Ireland A."/>
            <person name="Larimer J."/>
            <person name="McCowan C."/>
            <person name="Murphy C."/>
            <person name="Pearson M."/>
            <person name="Poon T.W."/>
            <person name="Priest M."/>
            <person name="Roberts A."/>
            <person name="Saif S."/>
            <person name="Shea T."/>
            <person name="Sisk P."/>
            <person name="Sykes S."/>
            <person name="Wortman J."/>
            <person name="Nusbaum C."/>
            <person name="Birren B."/>
        </authorList>
    </citation>
    <scope>NUCLEOTIDE SEQUENCE [LARGE SCALE GENOMIC DNA]</scope>
    <source>
        <strain evidence="4">FAR1</strain>
    </source>
</reference>
<name>A0A182QB30_9DIPT</name>
<dbReference type="SMART" id="SM00367">
    <property type="entry name" value="LRR_CC"/>
    <property type="match status" value="3"/>
</dbReference>